<organism evidence="10">
    <name type="scientific">marine sediment metagenome</name>
    <dbReference type="NCBI Taxonomy" id="412755"/>
    <lineage>
        <taxon>unclassified sequences</taxon>
        <taxon>metagenomes</taxon>
        <taxon>ecological metagenomes</taxon>
    </lineage>
</organism>
<evidence type="ECO:0000256" key="8">
    <source>
        <dbReference type="ARBA" id="ARBA00048743"/>
    </source>
</evidence>
<dbReference type="GO" id="GO:0006235">
    <property type="term" value="P:dTTP biosynthetic process"/>
    <property type="evidence" value="ECO:0007669"/>
    <property type="project" value="TreeGrafter"/>
</dbReference>
<comment type="similarity">
    <text evidence="1">Belongs to the thymidylate kinase family.</text>
</comment>
<dbReference type="GO" id="GO:0004798">
    <property type="term" value="F:dTMP kinase activity"/>
    <property type="evidence" value="ECO:0007669"/>
    <property type="project" value="UniProtKB-EC"/>
</dbReference>
<protein>
    <recommendedName>
        <fullName evidence="2">dTMP kinase</fullName>
        <ecNumber evidence="2">2.7.4.9</ecNumber>
    </recommendedName>
</protein>
<evidence type="ECO:0000256" key="1">
    <source>
        <dbReference type="ARBA" id="ARBA00009776"/>
    </source>
</evidence>
<dbReference type="Pfam" id="PF02223">
    <property type="entry name" value="Thymidylate_kin"/>
    <property type="match status" value="1"/>
</dbReference>
<feature type="domain" description="Thymidylate kinase-like" evidence="9">
    <location>
        <begin position="5"/>
        <end position="191"/>
    </location>
</feature>
<evidence type="ECO:0000256" key="3">
    <source>
        <dbReference type="ARBA" id="ARBA00022679"/>
    </source>
</evidence>
<dbReference type="GO" id="GO:0005524">
    <property type="term" value="F:ATP binding"/>
    <property type="evidence" value="ECO:0007669"/>
    <property type="project" value="UniProtKB-KW"/>
</dbReference>
<dbReference type="EC" id="2.7.4.9" evidence="2"/>
<dbReference type="PANTHER" id="PTHR10344">
    <property type="entry name" value="THYMIDYLATE KINASE"/>
    <property type="match status" value="1"/>
</dbReference>
<evidence type="ECO:0000256" key="6">
    <source>
        <dbReference type="ARBA" id="ARBA00022777"/>
    </source>
</evidence>
<keyword evidence="7" id="KW-0067">ATP-binding</keyword>
<dbReference type="EMBL" id="LAZR01009217">
    <property type="protein sequence ID" value="KKM73960.1"/>
    <property type="molecule type" value="Genomic_DNA"/>
</dbReference>
<keyword evidence="6" id="KW-0418">Kinase</keyword>
<evidence type="ECO:0000256" key="5">
    <source>
        <dbReference type="ARBA" id="ARBA00022741"/>
    </source>
</evidence>
<comment type="catalytic activity">
    <reaction evidence="8">
        <text>dTMP + ATP = dTDP + ADP</text>
        <dbReference type="Rhea" id="RHEA:13517"/>
        <dbReference type="ChEBI" id="CHEBI:30616"/>
        <dbReference type="ChEBI" id="CHEBI:58369"/>
        <dbReference type="ChEBI" id="CHEBI:63528"/>
        <dbReference type="ChEBI" id="CHEBI:456216"/>
        <dbReference type="EC" id="2.7.4.9"/>
    </reaction>
</comment>
<dbReference type="Gene3D" id="3.40.50.300">
    <property type="entry name" value="P-loop containing nucleotide triphosphate hydrolases"/>
    <property type="match status" value="1"/>
</dbReference>
<dbReference type="InterPro" id="IPR027417">
    <property type="entry name" value="P-loop_NTPase"/>
</dbReference>
<dbReference type="SUPFAM" id="SSF52540">
    <property type="entry name" value="P-loop containing nucleoside triphosphate hydrolases"/>
    <property type="match status" value="1"/>
</dbReference>
<dbReference type="InterPro" id="IPR039430">
    <property type="entry name" value="Thymidylate_kin-like_dom"/>
</dbReference>
<evidence type="ECO:0000256" key="2">
    <source>
        <dbReference type="ARBA" id="ARBA00012980"/>
    </source>
</evidence>
<evidence type="ECO:0000313" key="10">
    <source>
        <dbReference type="EMBL" id="KKM73960.1"/>
    </source>
</evidence>
<name>A0A0F9MBC0_9ZZZZ</name>
<reference evidence="10" key="1">
    <citation type="journal article" date="2015" name="Nature">
        <title>Complex archaea that bridge the gap between prokaryotes and eukaryotes.</title>
        <authorList>
            <person name="Spang A."/>
            <person name="Saw J.H."/>
            <person name="Jorgensen S.L."/>
            <person name="Zaremba-Niedzwiedzka K."/>
            <person name="Martijn J."/>
            <person name="Lind A.E."/>
            <person name="van Eijk R."/>
            <person name="Schleper C."/>
            <person name="Guy L."/>
            <person name="Ettema T.J."/>
        </authorList>
    </citation>
    <scope>NUCLEOTIDE SEQUENCE</scope>
</reference>
<dbReference type="GO" id="GO:0006233">
    <property type="term" value="P:dTDP biosynthetic process"/>
    <property type="evidence" value="ECO:0007669"/>
    <property type="project" value="InterPro"/>
</dbReference>
<evidence type="ECO:0000256" key="4">
    <source>
        <dbReference type="ARBA" id="ARBA00022727"/>
    </source>
</evidence>
<dbReference type="CDD" id="cd01672">
    <property type="entry name" value="TMPK"/>
    <property type="match status" value="1"/>
</dbReference>
<keyword evidence="3" id="KW-0808">Transferase</keyword>
<keyword evidence="5" id="KW-0547">Nucleotide-binding</keyword>
<dbReference type="GO" id="GO:0006227">
    <property type="term" value="P:dUDP biosynthetic process"/>
    <property type="evidence" value="ECO:0007669"/>
    <property type="project" value="TreeGrafter"/>
</dbReference>
<proteinExistence type="inferred from homology"/>
<dbReference type="InterPro" id="IPR018094">
    <property type="entry name" value="Thymidylate_kinase"/>
</dbReference>
<dbReference type="HAMAP" id="MF_00165">
    <property type="entry name" value="Thymidylate_kinase"/>
    <property type="match status" value="1"/>
</dbReference>
<dbReference type="PANTHER" id="PTHR10344:SF4">
    <property type="entry name" value="UMP-CMP KINASE 2, MITOCHONDRIAL"/>
    <property type="match status" value="1"/>
</dbReference>
<dbReference type="GO" id="GO:0005737">
    <property type="term" value="C:cytoplasm"/>
    <property type="evidence" value="ECO:0007669"/>
    <property type="project" value="TreeGrafter"/>
</dbReference>
<comment type="caution">
    <text evidence="10">The sequence shown here is derived from an EMBL/GenBank/DDBJ whole genome shotgun (WGS) entry which is preliminary data.</text>
</comment>
<dbReference type="AlphaFoldDB" id="A0A0F9MBC0"/>
<evidence type="ECO:0000259" key="9">
    <source>
        <dbReference type="Pfam" id="PF02223"/>
    </source>
</evidence>
<accession>A0A0F9MBC0</accession>
<dbReference type="NCBIfam" id="TIGR00041">
    <property type="entry name" value="DTMP_kinase"/>
    <property type="match status" value="1"/>
</dbReference>
<gene>
    <name evidence="10" type="ORF">LCGC14_1405160</name>
</gene>
<keyword evidence="4" id="KW-0545">Nucleotide biosynthesis</keyword>
<evidence type="ECO:0000256" key="7">
    <source>
        <dbReference type="ARBA" id="ARBA00022840"/>
    </source>
</evidence>
<sequence>MVILLEGINGSGKSIIGNMIEKALREAGRDVVQYRDPGSTALGNQLRALLKKQEIPIVPVSQTLLFTAARRQLLVEFIDKDISDGRDVILDRWWPSTYAYQSIQGVESTWIVSLNMRCSQVTIPKDLAFFLDILPETAMKRMANLSGEGYKDRFERQGFDFQRRLREKYTELLSDFLTRIDAEVSVEEVFKACWTNIEGYFLTEVECSRDGCAEKVPTRVKDVEGEHYCPLCVKKGPPVDG</sequence>